<keyword evidence="1" id="KW-0238">DNA-binding</keyword>
<keyword evidence="5" id="KW-1185">Reference proteome</keyword>
<dbReference type="EMBL" id="BIFR01000002">
    <property type="protein sequence ID" value="GCE14770.1"/>
    <property type="molecule type" value="Genomic_DNA"/>
</dbReference>
<feature type="region of interest" description="Disordered" evidence="2">
    <location>
        <begin position="237"/>
        <end position="281"/>
    </location>
</feature>
<evidence type="ECO:0000313" key="5">
    <source>
        <dbReference type="Proteomes" id="UP000287352"/>
    </source>
</evidence>
<evidence type="ECO:0000256" key="1">
    <source>
        <dbReference type="ARBA" id="ARBA00023125"/>
    </source>
</evidence>
<dbReference type="GO" id="GO:0003677">
    <property type="term" value="F:DNA binding"/>
    <property type="evidence" value="ECO:0007669"/>
    <property type="project" value="UniProtKB-KW"/>
</dbReference>
<dbReference type="InterPro" id="IPR010095">
    <property type="entry name" value="Cas12f1-like_TNB"/>
</dbReference>
<proteinExistence type="predicted"/>
<evidence type="ECO:0000313" key="4">
    <source>
        <dbReference type="EMBL" id="GCE14770.1"/>
    </source>
</evidence>
<dbReference type="Proteomes" id="UP000287352">
    <property type="component" value="Unassembled WGS sequence"/>
</dbReference>
<organism evidence="4 5">
    <name type="scientific">Tengunoibacter tsumagoiensis</name>
    <dbReference type="NCBI Taxonomy" id="2014871"/>
    <lineage>
        <taxon>Bacteria</taxon>
        <taxon>Bacillati</taxon>
        <taxon>Chloroflexota</taxon>
        <taxon>Ktedonobacteria</taxon>
        <taxon>Ktedonobacterales</taxon>
        <taxon>Dictyobacteraceae</taxon>
        <taxon>Tengunoibacter</taxon>
    </lineage>
</organism>
<name>A0A402A6K8_9CHLR</name>
<protein>
    <recommendedName>
        <fullName evidence="3">Cas12f1-like TNB domain-containing protein</fullName>
    </recommendedName>
</protein>
<gene>
    <name evidence="4" type="ORF">KTT_46290</name>
</gene>
<feature type="domain" description="Cas12f1-like TNB" evidence="3">
    <location>
        <begin position="128"/>
        <end position="202"/>
    </location>
</feature>
<evidence type="ECO:0000256" key="2">
    <source>
        <dbReference type="SAM" id="MobiDB-lite"/>
    </source>
</evidence>
<reference evidence="5" key="1">
    <citation type="submission" date="2018-12" db="EMBL/GenBank/DDBJ databases">
        <title>Tengunoibacter tsumagoiensis gen. nov., sp. nov., Dictyobacter kobayashii sp. nov., D. alpinus sp. nov., and D. joshuensis sp. nov. and description of Dictyobacteraceae fam. nov. within the order Ktedonobacterales isolated from Tengu-no-mugimeshi.</title>
        <authorList>
            <person name="Wang C.M."/>
            <person name="Zheng Y."/>
            <person name="Sakai Y."/>
            <person name="Toyoda A."/>
            <person name="Minakuchi Y."/>
            <person name="Abe K."/>
            <person name="Yokota A."/>
            <person name="Yabe S."/>
        </authorList>
    </citation>
    <scope>NUCLEOTIDE SEQUENCE [LARGE SCALE GENOMIC DNA]</scope>
    <source>
        <strain evidence="5">Uno3</strain>
    </source>
</reference>
<dbReference type="AlphaFoldDB" id="A0A402A6K8"/>
<dbReference type="Pfam" id="PF07282">
    <property type="entry name" value="Cas12f1-like_TNB"/>
    <property type="match status" value="1"/>
</dbReference>
<evidence type="ECO:0000259" key="3">
    <source>
        <dbReference type="Pfam" id="PF07282"/>
    </source>
</evidence>
<accession>A0A402A6K8</accession>
<comment type="caution">
    <text evidence="4">The sequence shown here is derived from an EMBL/GenBank/DDBJ whole genome shotgun (WGS) entry which is preliminary data.</text>
</comment>
<dbReference type="OrthoDB" id="144615at2"/>
<sequence>MSYEKNDYGTGEPRALKDACVVRRRDVGKVLSLSATRWHPILRQLGIIARNRNQTGVIATGEQDNAALWQQIAHHDEHVSHQISARIVQFAKQHRASILVFEHLGNLKPEQGKYSRRGNSKRAFWMKGRIFRYCKYKAWNEGIITSRVNPRNTSRECACCHANVIRYAQGTPQQGYTMGAPLVICPACGMRGNADRNASIVIGQRLVSRYQEKPRTPLARQTEDPRGSGVVICQDAKEDGEPSLPPTGQADRQGHGTAHGKKRRMGAPSPRIATQLRLFTE</sequence>